<dbReference type="AlphaFoldDB" id="A0A383D2V4"/>
<organism evidence="1">
    <name type="scientific">marine metagenome</name>
    <dbReference type="NCBI Taxonomy" id="408172"/>
    <lineage>
        <taxon>unclassified sequences</taxon>
        <taxon>metagenomes</taxon>
        <taxon>ecological metagenomes</taxon>
    </lineage>
</organism>
<dbReference type="Gene3D" id="2.60.120.620">
    <property type="entry name" value="q2cbj1_9rhob like domain"/>
    <property type="match status" value="1"/>
</dbReference>
<accession>A0A383D2V4</accession>
<protein>
    <recommendedName>
        <fullName evidence="2">Fe2OG dioxygenase domain-containing protein</fullName>
    </recommendedName>
</protein>
<dbReference type="InterPro" id="IPR008775">
    <property type="entry name" value="Phytyl_CoA_dOase-like"/>
</dbReference>
<proteinExistence type="predicted"/>
<dbReference type="Pfam" id="PF05721">
    <property type="entry name" value="PhyH"/>
    <property type="match status" value="1"/>
</dbReference>
<dbReference type="PANTHER" id="PTHR20883">
    <property type="entry name" value="PHYTANOYL-COA DIOXYGENASE DOMAIN CONTAINING 1"/>
    <property type="match status" value="1"/>
</dbReference>
<name>A0A383D2V4_9ZZZZ</name>
<evidence type="ECO:0000313" key="1">
    <source>
        <dbReference type="EMBL" id="SVE38589.1"/>
    </source>
</evidence>
<dbReference type="EMBL" id="UINC01213696">
    <property type="protein sequence ID" value="SVE38589.1"/>
    <property type="molecule type" value="Genomic_DNA"/>
</dbReference>
<gene>
    <name evidence="1" type="ORF">METZ01_LOCUS491443</name>
</gene>
<evidence type="ECO:0008006" key="2">
    <source>
        <dbReference type="Google" id="ProtNLM"/>
    </source>
</evidence>
<dbReference type="PANTHER" id="PTHR20883:SF14">
    <property type="entry name" value="PHYTANOYL-COA DIOXYGENASE"/>
    <property type="match status" value="1"/>
</dbReference>
<dbReference type="SUPFAM" id="SSF51197">
    <property type="entry name" value="Clavaminate synthase-like"/>
    <property type="match status" value="1"/>
</dbReference>
<sequence>LGHIESLVGDEIVGSSVYRIRPKMPNYAKGAVPWHQDSGYFNPHCDDDLIVTCWIPLVDADQDNGCLQVLPRAHRSGVTRHYTGGQGGYLEITKQDLPNQLDPVTVPVPAGGVLFMTNLTPHRSSQHTVDIVRWATDIRYQAATVPNNVGELPVEYTEDRPIYEIACYPPEADFVIQSPEHPEGVVSDWDQFTAIRQRYEDERPLGPRRGWEPIPQ</sequence>
<reference evidence="1" key="1">
    <citation type="submission" date="2018-05" db="EMBL/GenBank/DDBJ databases">
        <authorList>
            <person name="Lanie J.A."/>
            <person name="Ng W.-L."/>
            <person name="Kazmierczak K.M."/>
            <person name="Andrzejewski T.M."/>
            <person name="Davidsen T.M."/>
            <person name="Wayne K.J."/>
            <person name="Tettelin H."/>
            <person name="Glass J.I."/>
            <person name="Rusch D."/>
            <person name="Podicherti R."/>
            <person name="Tsui H.-C.T."/>
            <person name="Winkler M.E."/>
        </authorList>
    </citation>
    <scope>NUCLEOTIDE SEQUENCE</scope>
</reference>
<feature type="non-terminal residue" evidence="1">
    <location>
        <position position="1"/>
    </location>
</feature>